<accession>A0A844ZMS1</accession>
<dbReference type="InterPro" id="IPR010323">
    <property type="entry name" value="DUF924"/>
</dbReference>
<name>A0A844ZMS1_9SPHN</name>
<dbReference type="SUPFAM" id="SSF48452">
    <property type="entry name" value="TPR-like"/>
    <property type="match status" value="1"/>
</dbReference>
<organism evidence="1 2">
    <name type="scientific">Alteraurantiacibacter aestuarii</name>
    <dbReference type="NCBI Taxonomy" id="650004"/>
    <lineage>
        <taxon>Bacteria</taxon>
        <taxon>Pseudomonadati</taxon>
        <taxon>Pseudomonadota</taxon>
        <taxon>Alphaproteobacteria</taxon>
        <taxon>Sphingomonadales</taxon>
        <taxon>Erythrobacteraceae</taxon>
        <taxon>Alteraurantiacibacter</taxon>
    </lineage>
</organism>
<dbReference type="Pfam" id="PF06041">
    <property type="entry name" value="DUF924"/>
    <property type="match status" value="1"/>
</dbReference>
<proteinExistence type="predicted"/>
<dbReference type="OrthoDB" id="7593450at2"/>
<gene>
    <name evidence="1" type="ORF">GRI32_06270</name>
</gene>
<dbReference type="Proteomes" id="UP000435243">
    <property type="component" value="Unassembled WGS sequence"/>
</dbReference>
<protein>
    <submittedName>
        <fullName evidence="1">DUF924 family protein</fullName>
    </submittedName>
</protein>
<dbReference type="Gene3D" id="1.25.40.10">
    <property type="entry name" value="Tetratricopeptide repeat domain"/>
    <property type="match status" value="1"/>
</dbReference>
<evidence type="ECO:0000313" key="2">
    <source>
        <dbReference type="Proteomes" id="UP000435243"/>
    </source>
</evidence>
<dbReference type="RefSeq" id="WP_160590556.1">
    <property type="nucleotide sequence ID" value="NZ_BAAAFP010000001.1"/>
</dbReference>
<comment type="caution">
    <text evidence="1">The sequence shown here is derived from an EMBL/GenBank/DDBJ whole genome shotgun (WGS) entry which is preliminary data.</text>
</comment>
<dbReference type="EMBL" id="WTYY01000003">
    <property type="protein sequence ID" value="MXO88340.1"/>
    <property type="molecule type" value="Genomic_DNA"/>
</dbReference>
<dbReference type="InterPro" id="IPR011990">
    <property type="entry name" value="TPR-like_helical_dom_sf"/>
</dbReference>
<evidence type="ECO:0000313" key="1">
    <source>
        <dbReference type="EMBL" id="MXO88340.1"/>
    </source>
</evidence>
<sequence length="184" mass="20736">MAAGQRGWAANLLHLWFHQLDPQDWWGGSDKATAILRNGFERWLTALQNRPDHEFLSDPHTALAAVLLFDQLPRNLYSGSAKAFAFDAKARALTRAVLARGWDSGLTPAQRQFLALPLMHSEQMADQLLAVRYYTQLGPRFGMQFARDHHAIIARFGRFPHRNEALGRTSTAAEIRAVKAGFAW</sequence>
<dbReference type="AlphaFoldDB" id="A0A844ZMS1"/>
<dbReference type="Gene3D" id="1.20.58.320">
    <property type="entry name" value="TPR-like"/>
    <property type="match status" value="1"/>
</dbReference>
<reference evidence="1 2" key="1">
    <citation type="submission" date="2019-12" db="EMBL/GenBank/DDBJ databases">
        <title>Genomic-based taxomic classification of the family Erythrobacteraceae.</title>
        <authorList>
            <person name="Xu L."/>
        </authorList>
    </citation>
    <scope>NUCLEOTIDE SEQUENCE [LARGE SCALE GENOMIC DNA]</scope>
    <source>
        <strain evidence="1 2">JCM 16339</strain>
    </source>
</reference>
<keyword evidence="2" id="KW-1185">Reference proteome</keyword>